<name>A0ABS5JR35_9BACT</name>
<dbReference type="RefSeq" id="WP_212213621.1">
    <property type="nucleotide sequence ID" value="NZ_JAGUCO010000002.1"/>
</dbReference>
<sequence>MNRKSIILALFILVAVAQLFVPYKMIWDREAILKEGIEIKLKTAPIDPNDPFRGKYIVLDYDENTIKKDSIEQWSRGDKVFVCFRNDEDGFARIASVTREVITDDQPYVKATIGNRFWNDTTSIRIEYNFDRFYMEESKAKKAEEIHREAQRDTSKISYALVSVKEGEAVVKDVFIDDISVRELAKESN</sequence>
<organism evidence="1 2">
    <name type="scientific">Carboxylicivirga linearis</name>
    <dbReference type="NCBI Taxonomy" id="1628157"/>
    <lineage>
        <taxon>Bacteria</taxon>
        <taxon>Pseudomonadati</taxon>
        <taxon>Bacteroidota</taxon>
        <taxon>Bacteroidia</taxon>
        <taxon>Marinilabiliales</taxon>
        <taxon>Marinilabiliaceae</taxon>
        <taxon>Carboxylicivirga</taxon>
    </lineage>
</organism>
<keyword evidence="2" id="KW-1185">Reference proteome</keyword>
<dbReference type="InterPro" id="IPR025833">
    <property type="entry name" value="GDYXXLXY"/>
</dbReference>
<dbReference type="EMBL" id="JAGUCO010000002">
    <property type="protein sequence ID" value="MBS2097342.1"/>
    <property type="molecule type" value="Genomic_DNA"/>
</dbReference>
<dbReference type="Pfam" id="PF14345">
    <property type="entry name" value="GDYXXLXY"/>
    <property type="match status" value="1"/>
</dbReference>
<protein>
    <submittedName>
        <fullName evidence="1">GDYXXLXY domain-containing protein</fullName>
    </submittedName>
</protein>
<gene>
    <name evidence="1" type="ORF">KEM10_03565</name>
</gene>
<evidence type="ECO:0000313" key="2">
    <source>
        <dbReference type="Proteomes" id="UP000708576"/>
    </source>
</evidence>
<dbReference type="Proteomes" id="UP000708576">
    <property type="component" value="Unassembled WGS sequence"/>
</dbReference>
<reference evidence="1 2" key="1">
    <citation type="journal article" date="2015" name="Int. J. Syst. Evol. Microbiol.">
        <title>Carboxylicivirga linearis sp. nov., isolated from a sea cucumber culture pond.</title>
        <authorList>
            <person name="Wang F.Q."/>
            <person name="Zhou Y.X."/>
            <person name="Lin X.Z."/>
            <person name="Chen G.J."/>
            <person name="Du Z.J."/>
        </authorList>
    </citation>
    <scope>NUCLEOTIDE SEQUENCE [LARGE SCALE GENOMIC DNA]</scope>
    <source>
        <strain evidence="1 2">FB218</strain>
    </source>
</reference>
<comment type="caution">
    <text evidence="1">The sequence shown here is derived from an EMBL/GenBank/DDBJ whole genome shotgun (WGS) entry which is preliminary data.</text>
</comment>
<accession>A0ABS5JR35</accession>
<evidence type="ECO:0000313" key="1">
    <source>
        <dbReference type="EMBL" id="MBS2097342.1"/>
    </source>
</evidence>
<proteinExistence type="predicted"/>